<keyword evidence="3" id="KW-1185">Reference proteome</keyword>
<dbReference type="Pfam" id="PF13795">
    <property type="entry name" value="HupE_UreJ_2"/>
    <property type="match status" value="1"/>
</dbReference>
<dbReference type="EMBL" id="JAUHPX010000005">
    <property type="protein sequence ID" value="MDN4488447.1"/>
    <property type="molecule type" value="Genomic_DNA"/>
</dbReference>
<keyword evidence="1" id="KW-1133">Transmembrane helix</keyword>
<protein>
    <submittedName>
        <fullName evidence="2">HupE/UreJ family protein</fullName>
    </submittedName>
</protein>
<feature type="transmembrane region" description="Helical" evidence="1">
    <location>
        <begin position="289"/>
        <end position="307"/>
    </location>
</feature>
<feature type="transmembrane region" description="Helical" evidence="1">
    <location>
        <begin position="220"/>
        <end position="240"/>
    </location>
</feature>
<feature type="transmembrane region" description="Helical" evidence="1">
    <location>
        <begin position="377"/>
        <end position="397"/>
    </location>
</feature>
<reference evidence="2" key="1">
    <citation type="submission" date="2023-06" db="EMBL/GenBank/DDBJ databases">
        <title>Sysu t00039.</title>
        <authorList>
            <person name="Gao L."/>
            <person name="Fang B.-Z."/>
            <person name="Li W.-J."/>
        </authorList>
    </citation>
    <scope>NUCLEOTIDE SEQUENCE</scope>
    <source>
        <strain evidence="2">SYSU T00039</strain>
    </source>
</reference>
<keyword evidence="1" id="KW-0812">Transmembrane</keyword>
<gene>
    <name evidence="2" type="ORF">QQX10_09720</name>
</gene>
<sequence>MTASTTGAAHRPLRGTMRGLAALVLAAAAVVGLGAGAAEAHPAETTAVLVSIDEGSVELELQVPVRQYNAATSSDLDVDGADVEARADELAAYVLDRLEVADADGALDLSVSAVAETTVNDLPTADIVVIATAADGSVDGDVAIEYGVLIDTLATHEVYVSLVSDWEGGTLTDEEPELVTVLDWEHTTAQVSRDDGGWAEGLWATVRLGASHIAAGPDHVLFLVLLLLPAPLVAVGRRWVPRQGTLRETAGAAARRAATLVTSFTAGHTISLALVSLGLISLPTVVTESLVALSVVAAAAHAMVPALRRGEAWTAGLFGIVHGTAFATTLVALDLPLGRLVAAIVGFNVGVELAQLVVVAALLPALVWAARSRWFAGLRWAAAAAGAVAGAAWLVGVVRGEASVLGAAFDAIIAHPWQAYAVALATLAVVSVGPRVRQSSSPVREASRPTAETVVAR</sequence>
<dbReference type="Proteomes" id="UP001172737">
    <property type="component" value="Unassembled WGS sequence"/>
</dbReference>
<keyword evidence="1" id="KW-0472">Membrane</keyword>
<dbReference type="RefSeq" id="WP_301119575.1">
    <property type="nucleotide sequence ID" value="NZ_JAUHPX010000005.1"/>
</dbReference>
<accession>A0AAW7M5V3</accession>
<evidence type="ECO:0000313" key="2">
    <source>
        <dbReference type="EMBL" id="MDN4488447.1"/>
    </source>
</evidence>
<name>A0AAW7M5V3_9MICO</name>
<organism evidence="2 3">
    <name type="scientific">Demequina lignilytica</name>
    <dbReference type="NCBI Taxonomy" id="3051663"/>
    <lineage>
        <taxon>Bacteria</taxon>
        <taxon>Bacillati</taxon>
        <taxon>Actinomycetota</taxon>
        <taxon>Actinomycetes</taxon>
        <taxon>Micrococcales</taxon>
        <taxon>Demequinaceae</taxon>
        <taxon>Demequina</taxon>
    </lineage>
</organism>
<proteinExistence type="predicted"/>
<feature type="transmembrane region" description="Helical" evidence="1">
    <location>
        <begin position="417"/>
        <end position="436"/>
    </location>
</feature>
<feature type="transmembrane region" description="Helical" evidence="1">
    <location>
        <begin position="260"/>
        <end position="283"/>
    </location>
</feature>
<comment type="caution">
    <text evidence="2">The sequence shown here is derived from an EMBL/GenBank/DDBJ whole genome shotgun (WGS) entry which is preliminary data.</text>
</comment>
<feature type="transmembrane region" description="Helical" evidence="1">
    <location>
        <begin position="314"/>
        <end position="333"/>
    </location>
</feature>
<dbReference type="AlphaFoldDB" id="A0AAW7M5V3"/>
<evidence type="ECO:0000313" key="3">
    <source>
        <dbReference type="Proteomes" id="UP001172737"/>
    </source>
</evidence>
<evidence type="ECO:0000256" key="1">
    <source>
        <dbReference type="SAM" id="Phobius"/>
    </source>
</evidence>
<dbReference type="InterPro" id="IPR032809">
    <property type="entry name" value="Put_HupE_UreJ"/>
</dbReference>